<reference evidence="1 2" key="1">
    <citation type="journal article" date="2003" name="Int. J. Syst. Evol. Microbiol.">
        <title>Kocuria polaris sp. nov., an orange-pigmented psychrophilic bacterium isolated from an Antarctic cyanobacterial mat sample.</title>
        <authorList>
            <person name="Reddy G.S."/>
            <person name="Prakash J.S."/>
            <person name="Prabahar V."/>
            <person name="Matsumoto G.I."/>
            <person name="Stackebrandt E."/>
            <person name="Shivaji S."/>
        </authorList>
    </citation>
    <scope>NUCLEOTIDE SEQUENCE [LARGE SCALE GENOMIC DNA]</scope>
    <source>
        <strain evidence="1 2">CMS 76or</strain>
    </source>
</reference>
<dbReference type="EMBL" id="JSUH01000014">
    <property type="protein sequence ID" value="KHD96652.1"/>
    <property type="molecule type" value="Genomic_DNA"/>
</dbReference>
<protein>
    <submittedName>
        <fullName evidence="1">Uncharacterized protein</fullName>
    </submittedName>
</protein>
<sequence length="63" mass="7115">MILGMVLKIILVEGAGRFTLATGRTIFEGWRSLGRWTTWYFGPYIMICRIGYGSSSGEGMLHR</sequence>
<gene>
    <name evidence="1" type="ORF">GY22_14435</name>
</gene>
<dbReference type="AlphaFoldDB" id="A0A0A6YB83"/>
<keyword evidence="2" id="KW-1185">Reference proteome</keyword>
<comment type="caution">
    <text evidence="1">The sequence shown here is derived from an EMBL/GenBank/DDBJ whole genome shotgun (WGS) entry which is preliminary data.</text>
</comment>
<organism evidence="1 2">
    <name type="scientific">Kocuria rosea subsp. polaris</name>
    <dbReference type="NCBI Taxonomy" id="136273"/>
    <lineage>
        <taxon>Bacteria</taxon>
        <taxon>Bacillati</taxon>
        <taxon>Actinomycetota</taxon>
        <taxon>Actinomycetes</taxon>
        <taxon>Micrococcales</taxon>
        <taxon>Micrococcaceae</taxon>
        <taxon>Kocuria</taxon>
    </lineage>
</organism>
<accession>A0A0A6YB83</accession>
<dbReference type="Proteomes" id="UP000030466">
    <property type="component" value="Unassembled WGS sequence"/>
</dbReference>
<evidence type="ECO:0000313" key="1">
    <source>
        <dbReference type="EMBL" id="KHD96652.1"/>
    </source>
</evidence>
<proteinExistence type="predicted"/>
<evidence type="ECO:0000313" key="2">
    <source>
        <dbReference type="Proteomes" id="UP000030466"/>
    </source>
</evidence>
<name>A0A0A6YB83_KOCRO</name>